<feature type="region of interest" description="Disordered" evidence="1">
    <location>
        <begin position="166"/>
        <end position="215"/>
    </location>
</feature>
<name>A0A165GRT8_9BASI</name>
<reference evidence="2 3" key="1">
    <citation type="journal article" date="2016" name="Mol. Biol. Evol.">
        <title>Comparative Genomics of Early-Diverging Mushroom-Forming Fungi Provides Insights into the Origins of Lignocellulose Decay Capabilities.</title>
        <authorList>
            <person name="Nagy L.G."/>
            <person name="Riley R."/>
            <person name="Tritt A."/>
            <person name="Adam C."/>
            <person name="Daum C."/>
            <person name="Floudas D."/>
            <person name="Sun H."/>
            <person name="Yadav J.S."/>
            <person name="Pangilinan J."/>
            <person name="Larsson K.H."/>
            <person name="Matsuura K."/>
            <person name="Barry K."/>
            <person name="Labutti K."/>
            <person name="Kuo R."/>
            <person name="Ohm R.A."/>
            <person name="Bhattacharya S.S."/>
            <person name="Shirouzu T."/>
            <person name="Yoshinaga Y."/>
            <person name="Martin F.M."/>
            <person name="Grigoriev I.V."/>
            <person name="Hibbett D.S."/>
        </authorList>
    </citation>
    <scope>NUCLEOTIDE SEQUENCE [LARGE SCALE GENOMIC DNA]</scope>
    <source>
        <strain evidence="2 3">HHB12733</strain>
    </source>
</reference>
<gene>
    <name evidence="2" type="ORF">CALCODRAFT_508135</name>
</gene>
<evidence type="ECO:0000256" key="1">
    <source>
        <dbReference type="SAM" id="MobiDB-lite"/>
    </source>
</evidence>
<dbReference type="AlphaFoldDB" id="A0A165GRT8"/>
<organism evidence="2 3">
    <name type="scientific">Calocera cornea HHB12733</name>
    <dbReference type="NCBI Taxonomy" id="1353952"/>
    <lineage>
        <taxon>Eukaryota</taxon>
        <taxon>Fungi</taxon>
        <taxon>Dikarya</taxon>
        <taxon>Basidiomycota</taxon>
        <taxon>Agaricomycotina</taxon>
        <taxon>Dacrymycetes</taxon>
        <taxon>Dacrymycetales</taxon>
        <taxon>Dacrymycetaceae</taxon>
        <taxon>Calocera</taxon>
    </lineage>
</organism>
<dbReference type="EMBL" id="KV423951">
    <property type="protein sequence ID" value="KZT58394.1"/>
    <property type="molecule type" value="Genomic_DNA"/>
</dbReference>
<proteinExistence type="predicted"/>
<evidence type="ECO:0000313" key="3">
    <source>
        <dbReference type="Proteomes" id="UP000076842"/>
    </source>
</evidence>
<dbReference type="InParanoid" id="A0A165GRT8"/>
<feature type="region of interest" description="Disordered" evidence="1">
    <location>
        <begin position="248"/>
        <end position="273"/>
    </location>
</feature>
<dbReference type="OrthoDB" id="10611171at2759"/>
<protein>
    <submittedName>
        <fullName evidence="2">Uncharacterized protein</fullName>
    </submittedName>
</protein>
<keyword evidence="3" id="KW-1185">Reference proteome</keyword>
<feature type="compositionally biased region" description="Pro residues" evidence="1">
    <location>
        <begin position="172"/>
        <end position="186"/>
    </location>
</feature>
<sequence>MAPIDAVRDLAVVGKALVKRIYPLPFRVEQADYNFVEQKHTFSNNRTLLYDVLRKMHFKLVKRMVKNDVMTLFYKDCYCADFRVAVSHLSERHWVLRNWPNEYPLPTNIENLRDAKQATAILWGIWYGKITITKASPEEQHMNAIIRMESGEYHCFHTSLATTASVPLFRPDTPPPAEAPKVPPTTPAKRKRSSTKSEPAAARGAPPCEPRAGVELPVPARKKPRVESVKREESPEIQFLAEIPASPARKRRAYSVPAGSPRTGRTPARGRKNLSGASQLRGVEHAEESIERDSRTALFTKMACHAFHKACTEAIPFEPSEDPVGWMRQMLKLHAQMGKGAI</sequence>
<evidence type="ECO:0000313" key="2">
    <source>
        <dbReference type="EMBL" id="KZT58394.1"/>
    </source>
</evidence>
<dbReference type="Proteomes" id="UP000076842">
    <property type="component" value="Unassembled WGS sequence"/>
</dbReference>
<accession>A0A165GRT8</accession>